<protein>
    <recommendedName>
        <fullName evidence="2">chitinase</fullName>
        <ecNumber evidence="2">3.2.1.14</ecNumber>
    </recommendedName>
</protein>
<accession>A0A5N6K448</accession>
<comment type="similarity">
    <text evidence="9">Belongs to the glycosyl hydrolase 18 family.</text>
</comment>
<feature type="signal peptide" evidence="10">
    <location>
        <begin position="1"/>
        <end position="22"/>
    </location>
</feature>
<feature type="domain" description="GH18" evidence="11">
    <location>
        <begin position="74"/>
        <end position="328"/>
    </location>
</feature>
<keyword evidence="13" id="KW-1185">Reference proteome</keyword>
<sequence>MWRGRKLPKWCLLLQVDRTVQLWYGPKACGTDEISPNDVSWSNCNAKAECGRYAKSAGQKFPLNICFSEFGFCGAAADFYKVTDDKETSCQSNFDVLTHIYFSFGYITPGDFKVVSMDDLPTELFTEFTNIKKHNAGLKTVVALGGWTFNNNGTVTQPVFSNMVSTAANRKLFMGNLFGFMRKHGFDGVDFDWEYPRAGYRGGQPEDSKNFVTFLKELDDVNNEQPEKYVDDSETFKQETDFANEQDLFGLLIWAIDQDTQDLEALKGVVAPKDLKSFARKAEKEAFCDHYELEHLLELQMVAIFRNQTNTELGKIFPGFRPNAGSKT</sequence>
<dbReference type="Gene3D" id="3.20.20.80">
    <property type="entry name" value="Glycosidases"/>
    <property type="match status" value="1"/>
</dbReference>
<dbReference type="InterPro" id="IPR001223">
    <property type="entry name" value="Glyco_hydro18_cat"/>
</dbReference>
<evidence type="ECO:0000256" key="10">
    <source>
        <dbReference type="SAM" id="SignalP"/>
    </source>
</evidence>
<dbReference type="AlphaFoldDB" id="A0A5N6K448"/>
<dbReference type="EMBL" id="VIGI01000008">
    <property type="protein sequence ID" value="KAB8296914.1"/>
    <property type="molecule type" value="Genomic_DNA"/>
</dbReference>
<evidence type="ECO:0000313" key="13">
    <source>
        <dbReference type="Proteomes" id="UP000326757"/>
    </source>
</evidence>
<dbReference type="GO" id="GO:0008843">
    <property type="term" value="F:endochitinase activity"/>
    <property type="evidence" value="ECO:0007669"/>
    <property type="project" value="UniProtKB-EC"/>
</dbReference>
<comment type="caution">
    <text evidence="12">The sequence shown here is derived from an EMBL/GenBank/DDBJ whole genome shotgun (WGS) entry which is preliminary data.</text>
</comment>
<name>A0A5N6K448_MONLA</name>
<dbReference type="Pfam" id="PF00704">
    <property type="entry name" value="Glyco_hydro_18"/>
    <property type="match status" value="1"/>
</dbReference>
<dbReference type="InterPro" id="IPR001579">
    <property type="entry name" value="Glyco_hydro_18_chit_AS"/>
</dbReference>
<evidence type="ECO:0000256" key="8">
    <source>
        <dbReference type="RuleBase" id="RU000489"/>
    </source>
</evidence>
<evidence type="ECO:0000256" key="5">
    <source>
        <dbReference type="ARBA" id="ARBA00023277"/>
    </source>
</evidence>
<dbReference type="GO" id="GO:0008061">
    <property type="term" value="F:chitin binding"/>
    <property type="evidence" value="ECO:0007669"/>
    <property type="project" value="InterPro"/>
</dbReference>
<dbReference type="PANTHER" id="PTHR11177:SF397">
    <property type="entry name" value="CHITINASE"/>
    <property type="match status" value="1"/>
</dbReference>
<dbReference type="InterPro" id="IPR011583">
    <property type="entry name" value="Chitinase_II/V-like_cat"/>
</dbReference>
<keyword evidence="6 8" id="KW-0326">Glycosidase</keyword>
<keyword evidence="5" id="KW-0119">Carbohydrate metabolism</keyword>
<comment type="catalytic activity">
    <reaction evidence="1">
        <text>Random endo-hydrolysis of N-acetyl-beta-D-glucosaminide (1-&gt;4)-beta-linkages in chitin and chitodextrins.</text>
        <dbReference type="EC" id="3.2.1.14"/>
    </reaction>
</comment>
<dbReference type="OrthoDB" id="73875at2759"/>
<evidence type="ECO:0000256" key="9">
    <source>
        <dbReference type="RuleBase" id="RU004453"/>
    </source>
</evidence>
<keyword evidence="10" id="KW-0732">Signal</keyword>
<evidence type="ECO:0000256" key="1">
    <source>
        <dbReference type="ARBA" id="ARBA00000822"/>
    </source>
</evidence>
<dbReference type="Proteomes" id="UP000326757">
    <property type="component" value="Unassembled WGS sequence"/>
</dbReference>
<dbReference type="GO" id="GO:0006032">
    <property type="term" value="P:chitin catabolic process"/>
    <property type="evidence" value="ECO:0007669"/>
    <property type="project" value="UniProtKB-KW"/>
</dbReference>
<dbReference type="SMART" id="SM00636">
    <property type="entry name" value="Glyco_18"/>
    <property type="match status" value="1"/>
</dbReference>
<dbReference type="GO" id="GO:0000272">
    <property type="term" value="P:polysaccharide catabolic process"/>
    <property type="evidence" value="ECO:0007669"/>
    <property type="project" value="UniProtKB-KW"/>
</dbReference>
<dbReference type="InterPro" id="IPR050314">
    <property type="entry name" value="Glycosyl_Hydrlase_18"/>
</dbReference>
<dbReference type="EC" id="3.2.1.14" evidence="2"/>
<dbReference type="SUPFAM" id="SSF51445">
    <property type="entry name" value="(Trans)glycosidases"/>
    <property type="match status" value="1"/>
</dbReference>
<reference evidence="12 13" key="1">
    <citation type="submission" date="2019-06" db="EMBL/GenBank/DDBJ databases">
        <title>Genome Sequence of the Brown Rot Fungal Pathogen Monilinia laxa.</title>
        <authorList>
            <person name="De Miccolis Angelini R.M."/>
            <person name="Landi L."/>
            <person name="Abate D."/>
            <person name="Pollastro S."/>
            <person name="Romanazzi G."/>
            <person name="Faretra F."/>
        </authorList>
    </citation>
    <scope>NUCLEOTIDE SEQUENCE [LARGE SCALE GENOMIC DNA]</scope>
    <source>
        <strain evidence="12 13">Mlax316</strain>
    </source>
</reference>
<keyword evidence="3 8" id="KW-0378">Hydrolase</keyword>
<keyword evidence="7" id="KW-0624">Polysaccharide degradation</keyword>
<dbReference type="InterPro" id="IPR017853">
    <property type="entry name" value="GH"/>
</dbReference>
<evidence type="ECO:0000256" key="2">
    <source>
        <dbReference type="ARBA" id="ARBA00012729"/>
    </source>
</evidence>
<proteinExistence type="inferred from homology"/>
<evidence type="ECO:0000256" key="7">
    <source>
        <dbReference type="ARBA" id="ARBA00023326"/>
    </source>
</evidence>
<dbReference type="PANTHER" id="PTHR11177">
    <property type="entry name" value="CHITINASE"/>
    <property type="match status" value="1"/>
</dbReference>
<organism evidence="12 13">
    <name type="scientific">Monilinia laxa</name>
    <name type="common">Brown rot fungus</name>
    <name type="synonym">Sclerotinia laxa</name>
    <dbReference type="NCBI Taxonomy" id="61186"/>
    <lineage>
        <taxon>Eukaryota</taxon>
        <taxon>Fungi</taxon>
        <taxon>Dikarya</taxon>
        <taxon>Ascomycota</taxon>
        <taxon>Pezizomycotina</taxon>
        <taxon>Leotiomycetes</taxon>
        <taxon>Helotiales</taxon>
        <taxon>Sclerotiniaceae</taxon>
        <taxon>Monilinia</taxon>
    </lineage>
</organism>
<evidence type="ECO:0000313" key="12">
    <source>
        <dbReference type="EMBL" id="KAB8296914.1"/>
    </source>
</evidence>
<feature type="chain" id="PRO_5024935385" description="chitinase" evidence="10">
    <location>
        <begin position="23"/>
        <end position="328"/>
    </location>
</feature>
<keyword evidence="4" id="KW-0146">Chitin degradation</keyword>
<evidence type="ECO:0000256" key="3">
    <source>
        <dbReference type="ARBA" id="ARBA00022801"/>
    </source>
</evidence>
<gene>
    <name evidence="12" type="ORF">EYC80_002323</name>
</gene>
<evidence type="ECO:0000256" key="4">
    <source>
        <dbReference type="ARBA" id="ARBA00023024"/>
    </source>
</evidence>
<dbReference type="PROSITE" id="PS51910">
    <property type="entry name" value="GH18_2"/>
    <property type="match status" value="1"/>
</dbReference>
<evidence type="ECO:0000256" key="6">
    <source>
        <dbReference type="ARBA" id="ARBA00023295"/>
    </source>
</evidence>
<dbReference type="PROSITE" id="PS01095">
    <property type="entry name" value="GH18_1"/>
    <property type="match status" value="1"/>
</dbReference>
<evidence type="ECO:0000259" key="11">
    <source>
        <dbReference type="PROSITE" id="PS51910"/>
    </source>
</evidence>